<dbReference type="PANTHER" id="PTHR43420">
    <property type="entry name" value="ACETYLTRANSFERASE"/>
    <property type="match status" value="1"/>
</dbReference>
<keyword evidence="2" id="KW-0012">Acyltransferase</keyword>
<dbReference type="Pfam" id="PF00583">
    <property type="entry name" value="Acetyltransf_1"/>
    <property type="match status" value="1"/>
</dbReference>
<dbReference type="Proteomes" id="UP000831787">
    <property type="component" value="Chromosome"/>
</dbReference>
<name>A0ABY4EGF2_9BACI</name>
<keyword evidence="5" id="KW-1185">Reference proteome</keyword>
<feature type="domain" description="N-acetyltransferase" evidence="3">
    <location>
        <begin position="1"/>
        <end position="166"/>
    </location>
</feature>
<proteinExistence type="predicted"/>
<keyword evidence="1" id="KW-0808">Transferase</keyword>
<dbReference type="RefSeq" id="WP_244708913.1">
    <property type="nucleotide sequence ID" value="NZ_CP095073.1"/>
</dbReference>
<protein>
    <submittedName>
        <fullName evidence="4">GNAT family N-acetyltransferase</fullName>
    </submittedName>
</protein>
<dbReference type="PROSITE" id="PS51186">
    <property type="entry name" value="GNAT"/>
    <property type="match status" value="1"/>
</dbReference>
<evidence type="ECO:0000313" key="5">
    <source>
        <dbReference type="Proteomes" id="UP000831787"/>
    </source>
</evidence>
<evidence type="ECO:0000256" key="2">
    <source>
        <dbReference type="ARBA" id="ARBA00023315"/>
    </source>
</evidence>
<organism evidence="4 5">
    <name type="scientific">Halobacillus salinarum</name>
    <dbReference type="NCBI Taxonomy" id="2932257"/>
    <lineage>
        <taxon>Bacteria</taxon>
        <taxon>Bacillati</taxon>
        <taxon>Bacillota</taxon>
        <taxon>Bacilli</taxon>
        <taxon>Bacillales</taxon>
        <taxon>Bacillaceae</taxon>
        <taxon>Halobacillus</taxon>
    </lineage>
</organism>
<dbReference type="EMBL" id="CP095073">
    <property type="protein sequence ID" value="UOQ43554.1"/>
    <property type="molecule type" value="Genomic_DNA"/>
</dbReference>
<accession>A0ABY4EGF2</accession>
<reference evidence="4 5" key="1">
    <citation type="submission" date="2022-04" db="EMBL/GenBank/DDBJ databases">
        <title>Halobacillus sp. isolated from saltern.</title>
        <authorList>
            <person name="Won M."/>
            <person name="Lee C.-M."/>
            <person name="Woen H.-Y."/>
            <person name="Kwon S.-W."/>
        </authorList>
    </citation>
    <scope>NUCLEOTIDE SEQUENCE [LARGE SCALE GENOMIC DNA]</scope>
    <source>
        <strain evidence="4 5">SSBR10-3</strain>
    </source>
</reference>
<dbReference type="Gene3D" id="3.40.630.30">
    <property type="match status" value="1"/>
</dbReference>
<dbReference type="InterPro" id="IPR050680">
    <property type="entry name" value="YpeA/RimI_acetyltransf"/>
</dbReference>
<sequence>MIARTLTKLDAQKCYELRLEALFTNPDAFITTYEQEKSRSNPIQTYEERLESELTRTFGVFEGEILTGVVTLVKETHPKFAHKAMIVGMYVSPQQRMHGAGAKLMETAMHYARTQNIEIIQLSVVSENAAAKALYKRMGFEEYGLEKKAIKLKERYLDEIHMYKFL</sequence>
<evidence type="ECO:0000256" key="1">
    <source>
        <dbReference type="ARBA" id="ARBA00022679"/>
    </source>
</evidence>
<evidence type="ECO:0000313" key="4">
    <source>
        <dbReference type="EMBL" id="UOQ43554.1"/>
    </source>
</evidence>
<dbReference type="InterPro" id="IPR016181">
    <property type="entry name" value="Acyl_CoA_acyltransferase"/>
</dbReference>
<dbReference type="InterPro" id="IPR000182">
    <property type="entry name" value="GNAT_dom"/>
</dbReference>
<dbReference type="CDD" id="cd04301">
    <property type="entry name" value="NAT_SF"/>
    <property type="match status" value="1"/>
</dbReference>
<gene>
    <name evidence="4" type="ORF">MUN89_16795</name>
</gene>
<evidence type="ECO:0000259" key="3">
    <source>
        <dbReference type="PROSITE" id="PS51186"/>
    </source>
</evidence>
<dbReference type="SUPFAM" id="SSF55729">
    <property type="entry name" value="Acyl-CoA N-acyltransferases (Nat)"/>
    <property type="match status" value="1"/>
</dbReference>